<dbReference type="AlphaFoldDB" id="A0A6S6TDU1"/>
<gene>
    <name evidence="2" type="ORF">HELGO_WM16409</name>
</gene>
<dbReference type="Pfam" id="PF18935">
    <property type="entry name" value="DUF5683"/>
    <property type="match status" value="1"/>
</dbReference>
<dbReference type="EMBL" id="CACVAQ010000218">
    <property type="protein sequence ID" value="CAA6814607.1"/>
    <property type="molecule type" value="Genomic_DNA"/>
</dbReference>
<name>A0A6S6TDU1_9BACT</name>
<protein>
    <recommendedName>
        <fullName evidence="1">DUF5683 domain-containing protein</fullName>
    </recommendedName>
</protein>
<feature type="domain" description="DUF5683" evidence="1">
    <location>
        <begin position="81"/>
        <end position="227"/>
    </location>
</feature>
<dbReference type="InterPro" id="IPR043738">
    <property type="entry name" value="DUF5683"/>
</dbReference>
<evidence type="ECO:0000313" key="2">
    <source>
        <dbReference type="EMBL" id="CAA6814607.1"/>
    </source>
</evidence>
<organism evidence="2">
    <name type="scientific">uncultured Aureispira sp</name>
    <dbReference type="NCBI Taxonomy" id="1331704"/>
    <lineage>
        <taxon>Bacteria</taxon>
        <taxon>Pseudomonadati</taxon>
        <taxon>Bacteroidota</taxon>
        <taxon>Saprospiria</taxon>
        <taxon>Saprospirales</taxon>
        <taxon>Saprospiraceae</taxon>
        <taxon>Aureispira</taxon>
        <taxon>environmental samples</taxon>
    </lineage>
</organism>
<accession>A0A6S6TDU1</accession>
<proteinExistence type="predicted"/>
<sequence>MFGSNLLPLVLCKMPAYLRHSLFVLFLFISQNKFTYAQQDSTIQELDTIDNTQFLRESRARKKIYKKEARRERFLSTLPKNHNPKTATLLALIPGGGQIYNRRYWKLPIVYGGLGVLTYLTIDSYTEYACFRKAYLHTVDENSFTNDVCALAPDLDSLSLKIYRDNAQESAELFVIGLTLFYGLTIIDAFVDAHLMHFDISDDLSMKIAPKVEYSFVTQRFVPTVGLSVIPKLSAKLKYPVHF</sequence>
<reference evidence="2" key="1">
    <citation type="submission" date="2020-01" db="EMBL/GenBank/DDBJ databases">
        <authorList>
            <person name="Meier V. D."/>
            <person name="Meier V D."/>
        </authorList>
    </citation>
    <scope>NUCLEOTIDE SEQUENCE</scope>
    <source>
        <strain evidence="2">HLG_WM_MAG_10</strain>
    </source>
</reference>
<evidence type="ECO:0000259" key="1">
    <source>
        <dbReference type="Pfam" id="PF18935"/>
    </source>
</evidence>